<reference evidence="1" key="1">
    <citation type="submission" date="2020-05" db="EMBL/GenBank/DDBJ databases">
        <title>Large-scale comparative analyses of tick genomes elucidate their genetic diversity and vector capacities.</title>
        <authorList>
            <person name="Jia N."/>
            <person name="Wang J."/>
            <person name="Shi W."/>
            <person name="Du L."/>
            <person name="Sun Y."/>
            <person name="Zhan W."/>
            <person name="Jiang J."/>
            <person name="Wang Q."/>
            <person name="Zhang B."/>
            <person name="Ji P."/>
            <person name="Sakyi L.B."/>
            <person name="Cui X."/>
            <person name="Yuan T."/>
            <person name="Jiang B."/>
            <person name="Yang W."/>
            <person name="Lam T.T.-Y."/>
            <person name="Chang Q."/>
            <person name="Ding S."/>
            <person name="Wang X."/>
            <person name="Zhu J."/>
            <person name="Ruan X."/>
            <person name="Zhao L."/>
            <person name="Wei J."/>
            <person name="Que T."/>
            <person name="Du C."/>
            <person name="Cheng J."/>
            <person name="Dai P."/>
            <person name="Han X."/>
            <person name="Huang E."/>
            <person name="Gao Y."/>
            <person name="Liu J."/>
            <person name="Shao H."/>
            <person name="Ye R."/>
            <person name="Li L."/>
            <person name="Wei W."/>
            <person name="Wang X."/>
            <person name="Wang C."/>
            <person name="Yang T."/>
            <person name="Huo Q."/>
            <person name="Li W."/>
            <person name="Guo W."/>
            <person name="Chen H."/>
            <person name="Zhou L."/>
            <person name="Ni X."/>
            <person name="Tian J."/>
            <person name="Zhou Y."/>
            <person name="Sheng Y."/>
            <person name="Liu T."/>
            <person name="Pan Y."/>
            <person name="Xia L."/>
            <person name="Li J."/>
            <person name="Zhao F."/>
            <person name="Cao W."/>
        </authorList>
    </citation>
    <scope>NUCLEOTIDE SEQUENCE</scope>
    <source>
        <strain evidence="1">Hyas-2018</strain>
    </source>
</reference>
<dbReference type="Proteomes" id="UP000821845">
    <property type="component" value="Chromosome 3"/>
</dbReference>
<evidence type="ECO:0000313" key="1">
    <source>
        <dbReference type="EMBL" id="KAH6935552.1"/>
    </source>
</evidence>
<keyword evidence="2" id="KW-1185">Reference proteome</keyword>
<comment type="caution">
    <text evidence="1">The sequence shown here is derived from an EMBL/GenBank/DDBJ whole genome shotgun (WGS) entry which is preliminary data.</text>
</comment>
<accession>A0ACB7SK80</accession>
<gene>
    <name evidence="1" type="ORF">HPB50_006769</name>
</gene>
<dbReference type="EMBL" id="CM023483">
    <property type="protein sequence ID" value="KAH6935552.1"/>
    <property type="molecule type" value="Genomic_DNA"/>
</dbReference>
<protein>
    <submittedName>
        <fullName evidence="1">Uncharacterized protein</fullName>
    </submittedName>
</protein>
<name>A0ACB7SK80_HYAAI</name>
<sequence>MKCKDAWTVDKTITVYAAHEHYDLMKKLDPSMFAFNAVAHNYVVAEQLAMQPELLIMPEQHQVTTKLTLQSLGSDDQSNFDACENGHTSEALLKHILQCSILLKNFCGKLNDKLLDAADKSKKRKATTLHNKYLKHKMKLDSRNAVSFCT</sequence>
<organism evidence="1 2">
    <name type="scientific">Hyalomma asiaticum</name>
    <name type="common">Tick</name>
    <dbReference type="NCBI Taxonomy" id="266040"/>
    <lineage>
        <taxon>Eukaryota</taxon>
        <taxon>Metazoa</taxon>
        <taxon>Ecdysozoa</taxon>
        <taxon>Arthropoda</taxon>
        <taxon>Chelicerata</taxon>
        <taxon>Arachnida</taxon>
        <taxon>Acari</taxon>
        <taxon>Parasitiformes</taxon>
        <taxon>Ixodida</taxon>
        <taxon>Ixodoidea</taxon>
        <taxon>Ixodidae</taxon>
        <taxon>Hyalomminae</taxon>
        <taxon>Hyalomma</taxon>
    </lineage>
</organism>
<proteinExistence type="predicted"/>
<evidence type="ECO:0000313" key="2">
    <source>
        <dbReference type="Proteomes" id="UP000821845"/>
    </source>
</evidence>